<evidence type="ECO:0000256" key="1">
    <source>
        <dbReference type="SAM" id="Coils"/>
    </source>
</evidence>
<protein>
    <submittedName>
        <fullName evidence="2">Uncharacterized protein</fullName>
    </submittedName>
</protein>
<dbReference type="InterPro" id="IPR011011">
    <property type="entry name" value="Znf_FYVE_PHD"/>
</dbReference>
<dbReference type="InterPro" id="IPR013083">
    <property type="entry name" value="Znf_RING/FYVE/PHD"/>
</dbReference>
<name>A0A9N9R632_9NEOP</name>
<dbReference type="AlphaFoldDB" id="A0A9N9R632"/>
<sequence length="208" mass="23907">MVLKKCISCIKKITQKSPGLECSRCNKYVHATTTCANLTNKQLAALRNSEGLEWSCEDCLRNISRRSSYFLPDEFDNEEEIQEKNKTDRYDKLISQISCETRKIIKSELESLTTAVEYMNSQVSDLEHTVKQQDNTIKALVNKNSELIKKNQNLELRIDAMEQKLQEFDQKLLSTTLEIACIPEVNDKDALITIQKIAEKLKVSDQQI</sequence>
<evidence type="ECO:0000313" key="3">
    <source>
        <dbReference type="Proteomes" id="UP001153714"/>
    </source>
</evidence>
<reference evidence="2" key="2">
    <citation type="submission" date="2022-10" db="EMBL/GenBank/DDBJ databases">
        <authorList>
            <consortium name="ENA_rothamsted_submissions"/>
            <consortium name="culmorum"/>
            <person name="King R."/>
        </authorList>
    </citation>
    <scope>NUCLEOTIDE SEQUENCE</scope>
</reference>
<keyword evidence="1" id="KW-0175">Coiled coil</keyword>
<accession>A0A9N9R632</accession>
<organism evidence="2 3">
    <name type="scientific">Diatraea saccharalis</name>
    <name type="common">sugarcane borer</name>
    <dbReference type="NCBI Taxonomy" id="40085"/>
    <lineage>
        <taxon>Eukaryota</taxon>
        <taxon>Metazoa</taxon>
        <taxon>Ecdysozoa</taxon>
        <taxon>Arthropoda</taxon>
        <taxon>Hexapoda</taxon>
        <taxon>Insecta</taxon>
        <taxon>Pterygota</taxon>
        <taxon>Neoptera</taxon>
        <taxon>Endopterygota</taxon>
        <taxon>Lepidoptera</taxon>
        <taxon>Glossata</taxon>
        <taxon>Ditrysia</taxon>
        <taxon>Pyraloidea</taxon>
        <taxon>Crambidae</taxon>
        <taxon>Crambinae</taxon>
        <taxon>Diatraea</taxon>
    </lineage>
</organism>
<reference evidence="2" key="1">
    <citation type="submission" date="2021-12" db="EMBL/GenBank/DDBJ databases">
        <authorList>
            <person name="King R."/>
        </authorList>
    </citation>
    <scope>NUCLEOTIDE SEQUENCE</scope>
</reference>
<dbReference type="Proteomes" id="UP001153714">
    <property type="component" value="Chromosome 21"/>
</dbReference>
<keyword evidence="3" id="KW-1185">Reference proteome</keyword>
<dbReference type="Gene3D" id="3.30.40.10">
    <property type="entry name" value="Zinc/RING finger domain, C3HC4 (zinc finger)"/>
    <property type="match status" value="1"/>
</dbReference>
<feature type="coiled-coil region" evidence="1">
    <location>
        <begin position="123"/>
        <end position="178"/>
    </location>
</feature>
<gene>
    <name evidence="2" type="ORF">DIATSA_LOCUS7922</name>
</gene>
<dbReference type="SUPFAM" id="SSF57997">
    <property type="entry name" value="Tropomyosin"/>
    <property type="match status" value="1"/>
</dbReference>
<evidence type="ECO:0000313" key="2">
    <source>
        <dbReference type="EMBL" id="CAG9790253.1"/>
    </source>
</evidence>
<dbReference type="SUPFAM" id="SSF57903">
    <property type="entry name" value="FYVE/PHD zinc finger"/>
    <property type="match status" value="1"/>
</dbReference>
<proteinExistence type="predicted"/>
<dbReference type="OrthoDB" id="2123493at2759"/>
<dbReference type="EMBL" id="OU893352">
    <property type="protein sequence ID" value="CAG9790253.1"/>
    <property type="molecule type" value="Genomic_DNA"/>
</dbReference>